<dbReference type="SUPFAM" id="SSF51735">
    <property type="entry name" value="NAD(P)-binding Rossmann-fold domains"/>
    <property type="match status" value="1"/>
</dbReference>
<evidence type="ECO:0000313" key="4">
    <source>
        <dbReference type="EMBL" id="KRT82608.1"/>
    </source>
</evidence>
<dbReference type="Pfam" id="PF00106">
    <property type="entry name" value="adh_short"/>
    <property type="match status" value="1"/>
</dbReference>
<reference evidence="4 5" key="1">
    <citation type="submission" date="2015-09" db="EMBL/GenBank/DDBJ databases">
        <title>Draft genome of the scarab beetle Oryctes borbonicus.</title>
        <authorList>
            <person name="Meyer J.M."/>
            <person name="Markov G.V."/>
            <person name="Baskaran P."/>
            <person name="Herrmann M."/>
            <person name="Sommer R.J."/>
            <person name="Roedelsperger C."/>
        </authorList>
    </citation>
    <scope>NUCLEOTIDE SEQUENCE [LARGE SCALE GENOMIC DNA]</scope>
    <source>
        <strain evidence="4">OB123</strain>
        <tissue evidence="4">Whole animal</tissue>
    </source>
</reference>
<dbReference type="EMBL" id="LJIG01009674">
    <property type="protein sequence ID" value="KRT82608.1"/>
    <property type="molecule type" value="Genomic_DNA"/>
</dbReference>
<gene>
    <name evidence="4" type="ORF">AMK59_3129</name>
</gene>
<dbReference type="PRINTS" id="PR00080">
    <property type="entry name" value="SDRFAMILY"/>
</dbReference>
<dbReference type="FunFam" id="3.40.50.720:FF:000047">
    <property type="entry name" value="NADP-dependent L-serine/L-allo-threonine dehydrogenase"/>
    <property type="match status" value="1"/>
</dbReference>
<dbReference type="InterPro" id="IPR020904">
    <property type="entry name" value="Sc_DH/Rdtase_CS"/>
</dbReference>
<dbReference type="AlphaFoldDB" id="A0A0T6B5D3"/>
<dbReference type="InterPro" id="IPR002347">
    <property type="entry name" value="SDR_fam"/>
</dbReference>
<evidence type="ECO:0000256" key="2">
    <source>
        <dbReference type="ARBA" id="ARBA00023002"/>
    </source>
</evidence>
<organism evidence="4 5">
    <name type="scientific">Oryctes borbonicus</name>
    <dbReference type="NCBI Taxonomy" id="1629725"/>
    <lineage>
        <taxon>Eukaryota</taxon>
        <taxon>Metazoa</taxon>
        <taxon>Ecdysozoa</taxon>
        <taxon>Arthropoda</taxon>
        <taxon>Hexapoda</taxon>
        <taxon>Insecta</taxon>
        <taxon>Pterygota</taxon>
        <taxon>Neoptera</taxon>
        <taxon>Endopterygota</taxon>
        <taxon>Coleoptera</taxon>
        <taxon>Polyphaga</taxon>
        <taxon>Scarabaeiformia</taxon>
        <taxon>Scarabaeidae</taxon>
        <taxon>Dynastinae</taxon>
        <taxon>Oryctes</taxon>
    </lineage>
</organism>
<dbReference type="GO" id="GO:0016616">
    <property type="term" value="F:oxidoreductase activity, acting on the CH-OH group of donors, NAD or NADP as acceptor"/>
    <property type="evidence" value="ECO:0007669"/>
    <property type="project" value="UniProtKB-ARBA"/>
</dbReference>
<dbReference type="Gene3D" id="3.40.50.720">
    <property type="entry name" value="NAD(P)-binding Rossmann-like Domain"/>
    <property type="match status" value="1"/>
</dbReference>
<name>A0A0T6B5D3_9SCAR</name>
<comment type="similarity">
    <text evidence="1 3">Belongs to the short-chain dehydrogenases/reductases (SDR) family.</text>
</comment>
<dbReference type="PANTHER" id="PTHR43115:SF4">
    <property type="entry name" value="DEHYDROGENASE_REDUCTASE SDR FAMILY MEMBER 11"/>
    <property type="match status" value="1"/>
</dbReference>
<protein>
    <submittedName>
        <fullName evidence="4">Dehydrogenase</fullName>
    </submittedName>
</protein>
<evidence type="ECO:0000313" key="5">
    <source>
        <dbReference type="Proteomes" id="UP000051574"/>
    </source>
</evidence>
<evidence type="ECO:0000256" key="3">
    <source>
        <dbReference type="RuleBase" id="RU000363"/>
    </source>
</evidence>
<proteinExistence type="inferred from homology"/>
<sequence>MVLSLERWVGKVAIVTGASSGCGAAITERLVIEGLKVVGLARRLERVEQLAEKLQGKKGKLYPLKVDITVEKDILEAFKWIKENLGPVHVLVNNAGISKNTTLSEGDMESWKAVLETNVLGLCIATREAIKDMTENSIAGQIIHISSILGHYVAHVPKVNMYSASKFAVRALTETLRQELLTSGTKIRISCVSPGPVDTEFAKAEDSPKEFIGLFSSMPKLEADDVADAVLYILSTPPHVQVQDIMLRPLGEPV</sequence>
<dbReference type="InterPro" id="IPR036291">
    <property type="entry name" value="NAD(P)-bd_dom_sf"/>
</dbReference>
<dbReference type="OrthoDB" id="1933717at2759"/>
<dbReference type="PANTHER" id="PTHR43115">
    <property type="entry name" value="DEHYDROGENASE/REDUCTASE SDR FAMILY MEMBER 11"/>
    <property type="match status" value="1"/>
</dbReference>
<dbReference type="PRINTS" id="PR00081">
    <property type="entry name" value="GDHRDH"/>
</dbReference>
<evidence type="ECO:0000256" key="1">
    <source>
        <dbReference type="ARBA" id="ARBA00006484"/>
    </source>
</evidence>
<keyword evidence="5" id="KW-1185">Reference proteome</keyword>
<keyword evidence="2" id="KW-0560">Oxidoreductase</keyword>
<dbReference type="PROSITE" id="PS00061">
    <property type="entry name" value="ADH_SHORT"/>
    <property type="match status" value="1"/>
</dbReference>
<accession>A0A0T6B5D3</accession>
<comment type="caution">
    <text evidence="4">The sequence shown here is derived from an EMBL/GenBank/DDBJ whole genome shotgun (WGS) entry which is preliminary data.</text>
</comment>
<dbReference type="Proteomes" id="UP000051574">
    <property type="component" value="Unassembled WGS sequence"/>
</dbReference>
<dbReference type="PROSITE" id="PS51257">
    <property type="entry name" value="PROKAR_LIPOPROTEIN"/>
    <property type="match status" value="1"/>
</dbReference>